<dbReference type="OrthoDB" id="583539at2"/>
<name>A0A1V2H7R1_9PROT</name>
<evidence type="ECO:0000313" key="2">
    <source>
        <dbReference type="Proteomes" id="UP000188879"/>
    </source>
</evidence>
<keyword evidence="2" id="KW-1185">Reference proteome</keyword>
<reference evidence="1 2" key="1">
    <citation type="submission" date="2016-10" db="EMBL/GenBank/DDBJ databases">
        <title>Draft Genome sequence of Roseomonas sp. strain M3.</title>
        <authorList>
            <person name="Subhash Y."/>
            <person name="Lee S."/>
        </authorList>
    </citation>
    <scope>NUCLEOTIDE SEQUENCE [LARGE SCALE GENOMIC DNA]</scope>
    <source>
        <strain evidence="1 2">M3</strain>
    </source>
</reference>
<gene>
    <name evidence="1" type="ORF">BKE38_02750</name>
</gene>
<accession>A0A1V2H7R1</accession>
<dbReference type="AlphaFoldDB" id="A0A1V2H7R1"/>
<sequence>MLRAEDLLAGGAVLHAVTLPERLLPGRAEAERAVQLRALTVRDLKLISRASRDNEELAAALMLRQALVEPSLTLEQVHALPAGLMQILLREINRVSGITATEEEVLQALQDPLARASVLLSRELGWTPDEIGRLTMGEVMLHVAALRGGA</sequence>
<proteinExistence type="predicted"/>
<evidence type="ECO:0000313" key="1">
    <source>
        <dbReference type="EMBL" id="ONG58578.1"/>
    </source>
</evidence>
<protein>
    <submittedName>
        <fullName evidence="1">Uncharacterized protein</fullName>
    </submittedName>
</protein>
<comment type="caution">
    <text evidence="1">The sequence shown here is derived from an EMBL/GenBank/DDBJ whole genome shotgun (WGS) entry which is preliminary data.</text>
</comment>
<dbReference type="EMBL" id="MLCO01000018">
    <property type="protein sequence ID" value="ONG58578.1"/>
    <property type="molecule type" value="Genomic_DNA"/>
</dbReference>
<organism evidence="1 2">
    <name type="scientific">Teichococcus deserti</name>
    <dbReference type="NCBI Taxonomy" id="1817963"/>
    <lineage>
        <taxon>Bacteria</taxon>
        <taxon>Pseudomonadati</taxon>
        <taxon>Pseudomonadota</taxon>
        <taxon>Alphaproteobacteria</taxon>
        <taxon>Acetobacterales</taxon>
        <taxon>Roseomonadaceae</taxon>
        <taxon>Roseomonas</taxon>
    </lineage>
</organism>
<dbReference type="RefSeq" id="WP_076955853.1">
    <property type="nucleotide sequence ID" value="NZ_MLCO01000018.1"/>
</dbReference>
<dbReference type="Proteomes" id="UP000188879">
    <property type="component" value="Unassembled WGS sequence"/>
</dbReference>